<comment type="caution">
    <text evidence="3">The sequence shown here is derived from an EMBL/GenBank/DDBJ whole genome shotgun (WGS) entry which is preliminary data.</text>
</comment>
<proteinExistence type="predicted"/>
<feature type="region of interest" description="Disordered" evidence="1">
    <location>
        <begin position="135"/>
        <end position="174"/>
    </location>
</feature>
<evidence type="ECO:0000313" key="3">
    <source>
        <dbReference type="EMBL" id="KAK6635637.1"/>
    </source>
</evidence>
<feature type="signal peptide" evidence="2">
    <location>
        <begin position="1"/>
        <end position="16"/>
    </location>
</feature>
<evidence type="ECO:0008006" key="5">
    <source>
        <dbReference type="Google" id="ProtNLM"/>
    </source>
</evidence>
<organism evidence="3 4">
    <name type="scientific">Polyplax serrata</name>
    <name type="common">Common mouse louse</name>
    <dbReference type="NCBI Taxonomy" id="468196"/>
    <lineage>
        <taxon>Eukaryota</taxon>
        <taxon>Metazoa</taxon>
        <taxon>Ecdysozoa</taxon>
        <taxon>Arthropoda</taxon>
        <taxon>Hexapoda</taxon>
        <taxon>Insecta</taxon>
        <taxon>Pterygota</taxon>
        <taxon>Neoptera</taxon>
        <taxon>Paraneoptera</taxon>
        <taxon>Psocodea</taxon>
        <taxon>Troctomorpha</taxon>
        <taxon>Phthiraptera</taxon>
        <taxon>Anoplura</taxon>
        <taxon>Polyplacidae</taxon>
        <taxon>Polyplax</taxon>
    </lineage>
</organism>
<keyword evidence="2" id="KW-0732">Signal</keyword>
<accession>A0ABR1B9B0</accession>
<feature type="region of interest" description="Disordered" evidence="1">
    <location>
        <begin position="20"/>
        <end position="84"/>
    </location>
</feature>
<name>A0ABR1B9B0_POLSC</name>
<reference evidence="3 4" key="1">
    <citation type="submission" date="2023-09" db="EMBL/GenBank/DDBJ databases">
        <title>Genomes of two closely related lineages of the louse Polyplax serrata with different host specificities.</title>
        <authorList>
            <person name="Martinu J."/>
            <person name="Tarabai H."/>
            <person name="Stefka J."/>
            <person name="Hypsa V."/>
        </authorList>
    </citation>
    <scope>NUCLEOTIDE SEQUENCE [LARGE SCALE GENOMIC DNA]</scope>
    <source>
        <strain evidence="3">98ZLc_SE</strain>
    </source>
</reference>
<feature type="chain" id="PRO_5045986979" description="DUF4794 domain-containing protein" evidence="2">
    <location>
        <begin position="17"/>
        <end position="283"/>
    </location>
</feature>
<evidence type="ECO:0000256" key="1">
    <source>
        <dbReference type="SAM" id="MobiDB-lite"/>
    </source>
</evidence>
<gene>
    <name evidence="3" type="ORF">RUM44_000891</name>
</gene>
<dbReference type="EMBL" id="JAWJWF010000003">
    <property type="protein sequence ID" value="KAK6635637.1"/>
    <property type="molecule type" value="Genomic_DNA"/>
</dbReference>
<protein>
    <recommendedName>
        <fullName evidence="5">DUF4794 domain-containing protein</fullName>
    </recommendedName>
</protein>
<evidence type="ECO:0000256" key="2">
    <source>
        <dbReference type="SAM" id="SignalP"/>
    </source>
</evidence>
<feature type="compositionally biased region" description="Low complexity" evidence="1">
    <location>
        <begin position="48"/>
        <end position="58"/>
    </location>
</feature>
<dbReference type="Proteomes" id="UP001359485">
    <property type="component" value="Unassembled WGS sequence"/>
</dbReference>
<sequence length="283" mass="31312">MKTIVVLSAFAVLAFAEKEAPYPPSGWKPDGPQLTYPPPTQPSNEYGPASTPAPTEQPTEPPKEPAPTYIPSEQTSEAPGNGGYAKFQQRQRFSQPAPPAQFNQAAGQFFIITPQGQLQHIPIVVPQSMNRDVENVEPDNERRTADRFVQQPMRQQKEKAMSALQPAEFTPDGRLEKVRQESSIKAASQPSQEQTQFVAFIPAVPFRQVENAAAAAALMQPATIMQPQSGQYHVIQPNGKLQRVQYMNVLGPDNRLRANVQYQEVDPLRGPLYTFGSPLVRVL</sequence>
<evidence type="ECO:0000313" key="4">
    <source>
        <dbReference type="Proteomes" id="UP001359485"/>
    </source>
</evidence>
<keyword evidence="4" id="KW-1185">Reference proteome</keyword>
<feature type="compositionally biased region" description="Basic and acidic residues" evidence="1">
    <location>
        <begin position="135"/>
        <end position="146"/>
    </location>
</feature>